<dbReference type="EMBL" id="RCVN01000007">
    <property type="protein sequence ID" value="RMI85122.1"/>
    <property type="molecule type" value="Genomic_DNA"/>
</dbReference>
<keyword evidence="1" id="KW-0812">Transmembrane</keyword>
<reference evidence="2 3" key="1">
    <citation type="submission" date="2018-10" db="EMBL/GenBank/DDBJ databases">
        <title>Staphylococcus pseudoxylosus sp. nov., isolated from bovine mastitis.</title>
        <authorList>
            <person name="Macfadyen A.C."/>
            <person name="Leroy S."/>
            <person name="Harrison E.M."/>
            <person name="Parkhill J."/>
            <person name="Holmes M.A."/>
            <person name="Paterson G.K."/>
        </authorList>
    </citation>
    <scope>NUCLEOTIDE SEQUENCE [LARGE SCALE GENOMIC DNA]</scope>
    <source>
        <strain evidence="2 3">S04009</strain>
    </source>
</reference>
<sequence>MKYTEIFTSSLPLLATLVTIIGGLVATSKAVLKFTKSEDMTIKKVKIFFSSLILFFFTNLLVLIILFTIYITVSSSTNNESTVNNTLTISTIIIFLIGLISLMIKINVKNKYLLTINSNRKHMDDDYEKNHSTKTSNLLSIETASLNGDNKQIKSKLLEINNTFKNEVSYKLNTIYNVLVFISFFCLPSVNLLFFLISLYNSNNKIDLPSIITTVILVVFNIVLIYRDTGISKGIFSITDSIVKGHIKRYQKELSKKGIIL</sequence>
<feature type="transmembrane region" description="Helical" evidence="1">
    <location>
        <begin position="206"/>
        <end position="226"/>
    </location>
</feature>
<protein>
    <submittedName>
        <fullName evidence="2">Uncharacterized protein</fullName>
    </submittedName>
</protein>
<keyword evidence="1" id="KW-1133">Transmembrane helix</keyword>
<gene>
    <name evidence="2" type="ORF">D9V42_07910</name>
</gene>
<comment type="caution">
    <text evidence="2">The sequence shown here is derived from an EMBL/GenBank/DDBJ whole genome shotgun (WGS) entry which is preliminary data.</text>
</comment>
<dbReference type="RefSeq" id="WP_122064301.1">
    <property type="nucleotide sequence ID" value="NZ_JAHCSS010000004.1"/>
</dbReference>
<evidence type="ECO:0000256" key="1">
    <source>
        <dbReference type="SAM" id="Phobius"/>
    </source>
</evidence>
<evidence type="ECO:0000313" key="2">
    <source>
        <dbReference type="EMBL" id="RMI85122.1"/>
    </source>
</evidence>
<feature type="transmembrane region" description="Helical" evidence="1">
    <location>
        <begin position="175"/>
        <end position="200"/>
    </location>
</feature>
<evidence type="ECO:0000313" key="3">
    <source>
        <dbReference type="Proteomes" id="UP000269505"/>
    </source>
</evidence>
<feature type="transmembrane region" description="Helical" evidence="1">
    <location>
        <begin position="6"/>
        <end position="26"/>
    </location>
</feature>
<dbReference type="Proteomes" id="UP000269505">
    <property type="component" value="Unassembled WGS sequence"/>
</dbReference>
<keyword evidence="3" id="KW-1185">Reference proteome</keyword>
<accession>A0AAQ0S6R1</accession>
<dbReference type="AlphaFoldDB" id="A0AAQ0S6R1"/>
<feature type="transmembrane region" description="Helical" evidence="1">
    <location>
        <begin position="47"/>
        <end position="73"/>
    </location>
</feature>
<feature type="transmembrane region" description="Helical" evidence="1">
    <location>
        <begin position="85"/>
        <end position="104"/>
    </location>
</feature>
<name>A0AAQ0S6R1_9STAP</name>
<proteinExistence type="predicted"/>
<organism evidence="2 3">
    <name type="scientific">Staphylococcus pseudoxylosus</name>
    <dbReference type="NCBI Taxonomy" id="2282419"/>
    <lineage>
        <taxon>Bacteria</taxon>
        <taxon>Bacillati</taxon>
        <taxon>Bacillota</taxon>
        <taxon>Bacilli</taxon>
        <taxon>Bacillales</taxon>
        <taxon>Staphylococcaceae</taxon>
        <taxon>Staphylococcus</taxon>
    </lineage>
</organism>
<keyword evidence="1" id="KW-0472">Membrane</keyword>